<name>D8R9K9_SELML</name>
<sequence>MGSRLPCDVIQEILPKVSLDNGASSNETEQSSANEEGATRLELEDDQSQGQSSPRMKAWKIPLVRPLHDHPITWMTNISSNPQMVFFKDNIYVAADFKIQKYNLRLDKWSLQQRWDCTTCSGIQKLVLEWRFLDLDYKGVNKKGWRQPFAEDIIEDGVTPAMATLNKVVLVMMKWFQDSNANWLYFWNEDKSEWEFLDGKLEGGRVSELVVVGDNQLHAYDSQGALVSKSRVH</sequence>
<dbReference type="HOGENOM" id="CLU_1191614_0_0_1"/>
<gene>
    <name evidence="2" type="ORF">SELMODRAFT_408675</name>
</gene>
<evidence type="ECO:0000313" key="2">
    <source>
        <dbReference type="EMBL" id="EFJ30912.1"/>
    </source>
</evidence>
<reference evidence="2 3" key="1">
    <citation type="journal article" date="2011" name="Science">
        <title>The Selaginella genome identifies genetic changes associated with the evolution of vascular plants.</title>
        <authorList>
            <person name="Banks J.A."/>
            <person name="Nishiyama T."/>
            <person name="Hasebe M."/>
            <person name="Bowman J.L."/>
            <person name="Gribskov M."/>
            <person name="dePamphilis C."/>
            <person name="Albert V.A."/>
            <person name="Aono N."/>
            <person name="Aoyama T."/>
            <person name="Ambrose B.A."/>
            <person name="Ashton N.W."/>
            <person name="Axtell M.J."/>
            <person name="Barker E."/>
            <person name="Barker M.S."/>
            <person name="Bennetzen J.L."/>
            <person name="Bonawitz N.D."/>
            <person name="Chapple C."/>
            <person name="Cheng C."/>
            <person name="Correa L.G."/>
            <person name="Dacre M."/>
            <person name="DeBarry J."/>
            <person name="Dreyer I."/>
            <person name="Elias M."/>
            <person name="Engstrom E.M."/>
            <person name="Estelle M."/>
            <person name="Feng L."/>
            <person name="Finet C."/>
            <person name="Floyd S.K."/>
            <person name="Frommer W.B."/>
            <person name="Fujita T."/>
            <person name="Gramzow L."/>
            <person name="Gutensohn M."/>
            <person name="Harholt J."/>
            <person name="Hattori M."/>
            <person name="Heyl A."/>
            <person name="Hirai T."/>
            <person name="Hiwatashi Y."/>
            <person name="Ishikawa M."/>
            <person name="Iwata M."/>
            <person name="Karol K.G."/>
            <person name="Koehler B."/>
            <person name="Kolukisaoglu U."/>
            <person name="Kubo M."/>
            <person name="Kurata T."/>
            <person name="Lalonde S."/>
            <person name="Li K."/>
            <person name="Li Y."/>
            <person name="Litt A."/>
            <person name="Lyons E."/>
            <person name="Manning G."/>
            <person name="Maruyama T."/>
            <person name="Michael T.P."/>
            <person name="Mikami K."/>
            <person name="Miyazaki S."/>
            <person name="Morinaga S."/>
            <person name="Murata T."/>
            <person name="Mueller-Roeber B."/>
            <person name="Nelson D.R."/>
            <person name="Obara M."/>
            <person name="Oguri Y."/>
            <person name="Olmstead R.G."/>
            <person name="Onodera N."/>
            <person name="Petersen B.L."/>
            <person name="Pils B."/>
            <person name="Prigge M."/>
            <person name="Rensing S.A."/>
            <person name="Riano-Pachon D.M."/>
            <person name="Roberts A.W."/>
            <person name="Sato Y."/>
            <person name="Scheller H.V."/>
            <person name="Schulz B."/>
            <person name="Schulz C."/>
            <person name="Shakirov E.V."/>
            <person name="Shibagaki N."/>
            <person name="Shinohara N."/>
            <person name="Shippen D.E."/>
            <person name="Soerensen I."/>
            <person name="Sotooka R."/>
            <person name="Sugimoto N."/>
            <person name="Sugita M."/>
            <person name="Sumikawa N."/>
            <person name="Tanurdzic M."/>
            <person name="Theissen G."/>
            <person name="Ulvskov P."/>
            <person name="Wakazuki S."/>
            <person name="Weng J.K."/>
            <person name="Willats W.W."/>
            <person name="Wipf D."/>
            <person name="Wolf P.G."/>
            <person name="Yang L."/>
            <person name="Zimmer A.D."/>
            <person name="Zhu Q."/>
            <person name="Mitros T."/>
            <person name="Hellsten U."/>
            <person name="Loque D."/>
            <person name="Otillar R."/>
            <person name="Salamov A."/>
            <person name="Schmutz J."/>
            <person name="Shapiro H."/>
            <person name="Lindquist E."/>
            <person name="Lucas S."/>
            <person name="Rokhsar D."/>
            <person name="Grigoriev I.V."/>
        </authorList>
    </citation>
    <scope>NUCLEOTIDE SEQUENCE [LARGE SCALE GENOMIC DNA]</scope>
</reference>
<accession>D8R9K9</accession>
<dbReference type="KEGG" id="smo:SELMODRAFT_408675"/>
<dbReference type="InParanoid" id="D8R9K9"/>
<feature type="region of interest" description="Disordered" evidence="1">
    <location>
        <begin position="20"/>
        <end position="55"/>
    </location>
</feature>
<dbReference type="EMBL" id="GL377574">
    <property type="protein sequence ID" value="EFJ30912.1"/>
    <property type="molecule type" value="Genomic_DNA"/>
</dbReference>
<dbReference type="AlphaFoldDB" id="D8R9K9"/>
<feature type="compositionally biased region" description="Polar residues" evidence="1">
    <location>
        <begin position="21"/>
        <end position="34"/>
    </location>
</feature>
<evidence type="ECO:0000313" key="3">
    <source>
        <dbReference type="Proteomes" id="UP000001514"/>
    </source>
</evidence>
<evidence type="ECO:0000256" key="1">
    <source>
        <dbReference type="SAM" id="MobiDB-lite"/>
    </source>
</evidence>
<dbReference type="Proteomes" id="UP000001514">
    <property type="component" value="Unassembled WGS sequence"/>
</dbReference>
<protein>
    <submittedName>
        <fullName evidence="2">Uncharacterized protein</fullName>
    </submittedName>
</protein>
<dbReference type="Gramene" id="EFJ30912">
    <property type="protein sequence ID" value="EFJ30912"/>
    <property type="gene ID" value="SELMODRAFT_408675"/>
</dbReference>
<proteinExistence type="predicted"/>
<keyword evidence="3" id="KW-1185">Reference proteome</keyword>
<organism evidence="3">
    <name type="scientific">Selaginella moellendorffii</name>
    <name type="common">Spikemoss</name>
    <dbReference type="NCBI Taxonomy" id="88036"/>
    <lineage>
        <taxon>Eukaryota</taxon>
        <taxon>Viridiplantae</taxon>
        <taxon>Streptophyta</taxon>
        <taxon>Embryophyta</taxon>
        <taxon>Tracheophyta</taxon>
        <taxon>Lycopodiopsida</taxon>
        <taxon>Selaginellales</taxon>
        <taxon>Selaginellaceae</taxon>
        <taxon>Selaginella</taxon>
    </lineage>
</organism>